<dbReference type="InterPro" id="IPR036388">
    <property type="entry name" value="WH-like_DNA-bd_sf"/>
</dbReference>
<evidence type="ECO:0000256" key="3">
    <source>
        <dbReference type="ARBA" id="ARBA00023163"/>
    </source>
</evidence>
<dbReference type="PRINTS" id="PR00035">
    <property type="entry name" value="HTHGNTR"/>
</dbReference>
<reference evidence="6" key="1">
    <citation type="journal article" date="2019" name="Int. J. Syst. Evol. Microbiol.">
        <title>The Global Catalogue of Microorganisms (GCM) 10K type strain sequencing project: providing services to taxonomists for standard genome sequencing and annotation.</title>
        <authorList>
            <consortium name="The Broad Institute Genomics Platform"/>
            <consortium name="The Broad Institute Genome Sequencing Center for Infectious Disease"/>
            <person name="Wu L."/>
            <person name="Ma J."/>
        </authorList>
    </citation>
    <scope>NUCLEOTIDE SEQUENCE [LARGE SCALE GENOMIC DNA]</scope>
    <source>
        <strain evidence="6">JCM 10673</strain>
    </source>
</reference>
<accession>A0ABP3YT13</accession>
<sequence>MVRGLSGVVSCCVGSDMSTPLQSATPPGRPSGRGGSAFCLLGPYRYRPLQGTPYGHMEPPTGVGHGRSPYVPAMTEDPFTYVYVRVANQVEAEIRSGRLPHGARLPNERDMAAQYGVAPGTARRAVQELRDRGLVVTLPNKGTFVIWKADE</sequence>
<dbReference type="Gene3D" id="1.10.10.10">
    <property type="entry name" value="Winged helix-like DNA-binding domain superfamily/Winged helix DNA-binding domain"/>
    <property type="match status" value="1"/>
</dbReference>
<comment type="caution">
    <text evidence="5">The sequence shown here is derived from an EMBL/GenBank/DDBJ whole genome shotgun (WGS) entry which is preliminary data.</text>
</comment>
<dbReference type="InterPro" id="IPR036390">
    <property type="entry name" value="WH_DNA-bd_sf"/>
</dbReference>
<dbReference type="InterPro" id="IPR000524">
    <property type="entry name" value="Tscrpt_reg_HTH_GntR"/>
</dbReference>
<keyword evidence="6" id="KW-1185">Reference proteome</keyword>
<dbReference type="Proteomes" id="UP001501005">
    <property type="component" value="Unassembled WGS sequence"/>
</dbReference>
<dbReference type="CDD" id="cd07377">
    <property type="entry name" value="WHTH_GntR"/>
    <property type="match status" value="1"/>
</dbReference>
<evidence type="ECO:0000256" key="1">
    <source>
        <dbReference type="ARBA" id="ARBA00023015"/>
    </source>
</evidence>
<evidence type="ECO:0000256" key="2">
    <source>
        <dbReference type="ARBA" id="ARBA00023125"/>
    </source>
</evidence>
<organism evidence="5 6">
    <name type="scientific">Streptomyces thermoalcalitolerans</name>
    <dbReference type="NCBI Taxonomy" id="65605"/>
    <lineage>
        <taxon>Bacteria</taxon>
        <taxon>Bacillati</taxon>
        <taxon>Actinomycetota</taxon>
        <taxon>Actinomycetes</taxon>
        <taxon>Kitasatosporales</taxon>
        <taxon>Streptomycetaceae</taxon>
        <taxon>Streptomyces</taxon>
    </lineage>
</organism>
<protein>
    <recommendedName>
        <fullName evidence="4">HTH gntR-type domain-containing protein</fullName>
    </recommendedName>
</protein>
<name>A0ABP3YT13_9ACTN</name>
<dbReference type="SMART" id="SM00345">
    <property type="entry name" value="HTH_GNTR"/>
    <property type="match status" value="1"/>
</dbReference>
<dbReference type="InterPro" id="IPR050679">
    <property type="entry name" value="Bact_HTH_transcr_reg"/>
</dbReference>
<gene>
    <name evidence="5" type="ORF">GCM10009549_09520</name>
</gene>
<dbReference type="PANTHER" id="PTHR44846:SF17">
    <property type="entry name" value="GNTR-FAMILY TRANSCRIPTIONAL REGULATOR"/>
    <property type="match status" value="1"/>
</dbReference>
<dbReference type="Pfam" id="PF00392">
    <property type="entry name" value="GntR"/>
    <property type="match status" value="1"/>
</dbReference>
<evidence type="ECO:0000259" key="4">
    <source>
        <dbReference type="PROSITE" id="PS50949"/>
    </source>
</evidence>
<keyword evidence="1" id="KW-0805">Transcription regulation</keyword>
<keyword evidence="3" id="KW-0804">Transcription</keyword>
<feature type="domain" description="HTH gntR-type" evidence="4">
    <location>
        <begin position="80"/>
        <end position="148"/>
    </location>
</feature>
<dbReference type="SUPFAM" id="SSF46785">
    <property type="entry name" value="Winged helix' DNA-binding domain"/>
    <property type="match status" value="1"/>
</dbReference>
<proteinExistence type="predicted"/>
<keyword evidence="2" id="KW-0238">DNA-binding</keyword>
<dbReference type="EMBL" id="BAAAHG010000004">
    <property type="protein sequence ID" value="GAA0905340.1"/>
    <property type="molecule type" value="Genomic_DNA"/>
</dbReference>
<evidence type="ECO:0000313" key="5">
    <source>
        <dbReference type="EMBL" id="GAA0905340.1"/>
    </source>
</evidence>
<dbReference type="PANTHER" id="PTHR44846">
    <property type="entry name" value="MANNOSYL-D-GLYCERATE TRANSPORT/METABOLISM SYSTEM REPRESSOR MNGR-RELATED"/>
    <property type="match status" value="1"/>
</dbReference>
<evidence type="ECO:0000313" key="6">
    <source>
        <dbReference type="Proteomes" id="UP001501005"/>
    </source>
</evidence>
<dbReference type="PROSITE" id="PS50949">
    <property type="entry name" value="HTH_GNTR"/>
    <property type="match status" value="1"/>
</dbReference>